<evidence type="ECO:0000256" key="1">
    <source>
        <dbReference type="ARBA" id="ARBA00022598"/>
    </source>
</evidence>
<dbReference type="SUPFAM" id="SSF50249">
    <property type="entry name" value="Nucleic acid-binding proteins"/>
    <property type="match status" value="1"/>
</dbReference>
<keyword evidence="1" id="KW-0436">Ligase</keyword>
<comment type="caution">
    <text evidence="7">The sequence shown here is derived from an EMBL/GenBank/DDBJ whole genome shotgun (WGS) entry which is preliminary data.</text>
</comment>
<organism evidence="7 8">
    <name type="scientific">Drechslerella dactyloides</name>
    <name type="common">Nematode-trapping fungus</name>
    <name type="synonym">Arthrobotrys dactyloides</name>
    <dbReference type="NCBI Taxonomy" id="74499"/>
    <lineage>
        <taxon>Eukaryota</taxon>
        <taxon>Fungi</taxon>
        <taxon>Dikarya</taxon>
        <taxon>Ascomycota</taxon>
        <taxon>Pezizomycotina</taxon>
        <taxon>Orbiliomycetes</taxon>
        <taxon>Orbiliales</taxon>
        <taxon>Orbiliaceae</taxon>
        <taxon>Drechslerella</taxon>
    </lineage>
</organism>
<dbReference type="GO" id="GO:0005524">
    <property type="term" value="F:ATP binding"/>
    <property type="evidence" value="ECO:0007669"/>
    <property type="project" value="UniProtKB-KW"/>
</dbReference>
<dbReference type="Pfam" id="PF00152">
    <property type="entry name" value="tRNA-synt_2"/>
    <property type="match status" value="1"/>
</dbReference>
<name>A0AAD6J5K3_DREDA</name>
<dbReference type="InterPro" id="IPR006195">
    <property type="entry name" value="aa-tRNA-synth_II"/>
</dbReference>
<evidence type="ECO:0000313" key="8">
    <source>
        <dbReference type="Proteomes" id="UP001221413"/>
    </source>
</evidence>
<sequence>MQPLLHQCRPSICAFRPRQICRRSSSIAAPSAEESVQPASPLAAGAREHPVMKARWEEISKGDHTLYYPRMEPGVYRACTLREIYKTWGHLEPGAVADTGDPMGEGRVQSIRKSSAKLIFMDVHSDGAVLQVVANLAVSGVEREVFTNVYARKLKKGDIVAFTGLPGRTTSGQLSLHATELPEILTSCLHTPPPEFLDVEKRAQSRHVDLMVNNLNLEVLQARSFIINFLRSYFLSQGFTEVSTPILAELSGGATAKPFETSSTVFGSDKRLQLRIAPELWLKRLVVGGMHRIFEIGPNFRNENADLTHNPEFYSCEFYEAFTGLDRLKQRTMELLAGLSAGIKLQQDQGSFSGISISDIDFSAPFPEIDFIGGIEEAIGQKLPVLDAPDGLEQLLKLLDDAGIERPANCTLPGILDHLASTYIEPTCIRPTFVSNIPACLSPLSKASRRSEDQQLVSHRAELYVDGKELANLYEEENSPFEQRRKFAQQNAYRAAAAAAAQAAGESVEALEEAELIAPEMPVDESYIGVLEWGLPPTGGWGIGLDRLVMLLCQVDKIGDVMSFGGLRGTVLAGRTGNKLETEGQGEGAGDR</sequence>
<keyword evidence="8" id="KW-1185">Reference proteome</keyword>
<evidence type="ECO:0000256" key="4">
    <source>
        <dbReference type="ARBA" id="ARBA00023146"/>
    </source>
</evidence>
<dbReference type="InterPro" id="IPR004364">
    <property type="entry name" value="Aa-tRNA-synt_II"/>
</dbReference>
<evidence type="ECO:0000256" key="2">
    <source>
        <dbReference type="ARBA" id="ARBA00022741"/>
    </source>
</evidence>
<dbReference type="InterPro" id="IPR045864">
    <property type="entry name" value="aa-tRNA-synth_II/BPL/LPL"/>
</dbReference>
<dbReference type="GO" id="GO:0070154">
    <property type="term" value="P:mitochondrial lysyl-tRNA aminoacylation"/>
    <property type="evidence" value="ECO:0007669"/>
    <property type="project" value="TreeGrafter"/>
</dbReference>
<keyword evidence="4" id="KW-0030">Aminoacyl-tRNA synthetase</keyword>
<evidence type="ECO:0000256" key="3">
    <source>
        <dbReference type="ARBA" id="ARBA00022840"/>
    </source>
</evidence>
<accession>A0AAD6J5K3</accession>
<protein>
    <recommendedName>
        <fullName evidence="5">Lysyl-tRNA synthetase</fullName>
    </recommendedName>
</protein>
<dbReference type="InterPro" id="IPR012340">
    <property type="entry name" value="NA-bd_OB-fold"/>
</dbReference>
<dbReference type="PANTHER" id="PTHR42918">
    <property type="entry name" value="LYSYL-TRNA SYNTHETASE"/>
    <property type="match status" value="1"/>
</dbReference>
<dbReference type="CDD" id="cd04322">
    <property type="entry name" value="LysRS_N"/>
    <property type="match status" value="1"/>
</dbReference>
<reference evidence="7" key="1">
    <citation type="submission" date="2023-01" db="EMBL/GenBank/DDBJ databases">
        <title>The chitinases involved in constricting ring structure development in the nematode-trapping fungus Drechslerella dactyloides.</title>
        <authorList>
            <person name="Wang R."/>
            <person name="Zhang L."/>
            <person name="Tang P."/>
            <person name="Li S."/>
            <person name="Liang L."/>
        </authorList>
    </citation>
    <scope>NUCLEOTIDE SEQUENCE</scope>
    <source>
        <strain evidence="7">YMF1.00031</strain>
    </source>
</reference>
<dbReference type="AlphaFoldDB" id="A0AAD6J5K3"/>
<dbReference type="GO" id="GO:0005739">
    <property type="term" value="C:mitochondrion"/>
    <property type="evidence" value="ECO:0007669"/>
    <property type="project" value="TreeGrafter"/>
</dbReference>
<dbReference type="SUPFAM" id="SSF55681">
    <property type="entry name" value="Class II aaRS and biotin synthetases"/>
    <property type="match status" value="1"/>
</dbReference>
<dbReference type="GO" id="GO:0004824">
    <property type="term" value="F:lysine-tRNA ligase activity"/>
    <property type="evidence" value="ECO:0007669"/>
    <property type="project" value="InterPro"/>
</dbReference>
<gene>
    <name evidence="7" type="ORF">Dda_0632</name>
</gene>
<dbReference type="EMBL" id="JAQGDS010000001">
    <property type="protein sequence ID" value="KAJ6264486.1"/>
    <property type="molecule type" value="Genomic_DNA"/>
</dbReference>
<dbReference type="InterPro" id="IPR018149">
    <property type="entry name" value="Lys-tRNA-synth_II_C"/>
</dbReference>
<keyword evidence="3" id="KW-0067">ATP-binding</keyword>
<dbReference type="InterPro" id="IPR044136">
    <property type="entry name" value="Lys-tRNA-ligase_II_N"/>
</dbReference>
<dbReference type="PANTHER" id="PTHR42918:SF5">
    <property type="entry name" value="LYSINE--TRNA LIGASE, MITOCHONDRIAL"/>
    <property type="match status" value="1"/>
</dbReference>
<dbReference type="Proteomes" id="UP001221413">
    <property type="component" value="Unassembled WGS sequence"/>
</dbReference>
<feature type="domain" description="Aminoacyl-transfer RNA synthetases class-II family profile" evidence="6">
    <location>
        <begin position="223"/>
        <end position="552"/>
    </location>
</feature>
<evidence type="ECO:0000313" key="7">
    <source>
        <dbReference type="EMBL" id="KAJ6264486.1"/>
    </source>
</evidence>
<keyword evidence="2" id="KW-0547">Nucleotide-binding</keyword>
<dbReference type="GO" id="GO:0000049">
    <property type="term" value="F:tRNA binding"/>
    <property type="evidence" value="ECO:0007669"/>
    <property type="project" value="TreeGrafter"/>
</dbReference>
<dbReference type="Gene3D" id="3.30.930.10">
    <property type="entry name" value="Bira Bifunctional Protein, Domain 2"/>
    <property type="match status" value="1"/>
</dbReference>
<dbReference type="PROSITE" id="PS50862">
    <property type="entry name" value="AA_TRNA_LIGASE_II"/>
    <property type="match status" value="1"/>
</dbReference>
<dbReference type="PRINTS" id="PR00982">
    <property type="entry name" value="TRNASYNTHLYS"/>
</dbReference>
<dbReference type="Pfam" id="PF01336">
    <property type="entry name" value="tRNA_anti-codon"/>
    <property type="match status" value="1"/>
</dbReference>
<dbReference type="InterPro" id="IPR004365">
    <property type="entry name" value="NA-bd_OB_tRNA"/>
</dbReference>
<dbReference type="Gene3D" id="2.40.50.140">
    <property type="entry name" value="Nucleic acid-binding proteins"/>
    <property type="match status" value="1"/>
</dbReference>
<evidence type="ECO:0000256" key="5">
    <source>
        <dbReference type="ARBA" id="ARBA00030563"/>
    </source>
</evidence>
<proteinExistence type="predicted"/>
<evidence type="ECO:0000259" key="6">
    <source>
        <dbReference type="PROSITE" id="PS50862"/>
    </source>
</evidence>